<evidence type="ECO:0000256" key="1">
    <source>
        <dbReference type="ARBA" id="ARBA00000085"/>
    </source>
</evidence>
<keyword evidence="9 13" id="KW-1133">Transmembrane helix</keyword>
<dbReference type="InterPro" id="IPR003660">
    <property type="entry name" value="HAMP_dom"/>
</dbReference>
<evidence type="ECO:0000256" key="12">
    <source>
        <dbReference type="SAM" id="MobiDB-lite"/>
    </source>
</evidence>
<keyword evidence="6" id="KW-0808">Transferase</keyword>
<dbReference type="PRINTS" id="PR00344">
    <property type="entry name" value="BCTRLSENSOR"/>
</dbReference>
<dbReference type="SMART" id="SM00387">
    <property type="entry name" value="HATPase_c"/>
    <property type="match status" value="1"/>
</dbReference>
<evidence type="ECO:0000256" key="13">
    <source>
        <dbReference type="SAM" id="Phobius"/>
    </source>
</evidence>
<dbReference type="EC" id="2.7.13.3" evidence="4"/>
<dbReference type="SUPFAM" id="SSF158472">
    <property type="entry name" value="HAMP domain-like"/>
    <property type="match status" value="1"/>
</dbReference>
<dbReference type="PANTHER" id="PTHR45436:SF5">
    <property type="entry name" value="SENSOR HISTIDINE KINASE TRCS"/>
    <property type="match status" value="1"/>
</dbReference>
<dbReference type="SMART" id="SM00388">
    <property type="entry name" value="HisKA"/>
    <property type="match status" value="1"/>
</dbReference>
<dbReference type="SUPFAM" id="SSF55874">
    <property type="entry name" value="ATPase domain of HSP90 chaperone/DNA topoisomerase II/histidine kinase"/>
    <property type="match status" value="1"/>
</dbReference>
<evidence type="ECO:0000259" key="15">
    <source>
        <dbReference type="PROSITE" id="PS50885"/>
    </source>
</evidence>
<evidence type="ECO:0000256" key="3">
    <source>
        <dbReference type="ARBA" id="ARBA00004236"/>
    </source>
</evidence>
<dbReference type="AlphaFoldDB" id="A0A6J4I0L6"/>
<dbReference type="Gene3D" id="6.10.340.10">
    <property type="match status" value="1"/>
</dbReference>
<dbReference type="InterPro" id="IPR003661">
    <property type="entry name" value="HisK_dim/P_dom"/>
</dbReference>
<evidence type="ECO:0000259" key="14">
    <source>
        <dbReference type="PROSITE" id="PS50109"/>
    </source>
</evidence>
<dbReference type="InterPro" id="IPR036097">
    <property type="entry name" value="HisK_dim/P_sf"/>
</dbReference>
<dbReference type="Gene3D" id="1.10.287.130">
    <property type="match status" value="1"/>
</dbReference>
<dbReference type="InterPro" id="IPR050428">
    <property type="entry name" value="TCS_sensor_his_kinase"/>
</dbReference>
<dbReference type="Gene3D" id="3.30.565.10">
    <property type="entry name" value="Histidine kinase-like ATPase, C-terminal domain"/>
    <property type="match status" value="1"/>
</dbReference>
<feature type="transmembrane region" description="Helical" evidence="13">
    <location>
        <begin position="164"/>
        <end position="187"/>
    </location>
</feature>
<dbReference type="InterPro" id="IPR036890">
    <property type="entry name" value="HATPase_C_sf"/>
</dbReference>
<dbReference type="Pfam" id="PF02518">
    <property type="entry name" value="HATPase_c"/>
    <property type="match status" value="1"/>
</dbReference>
<dbReference type="Pfam" id="PF00672">
    <property type="entry name" value="HAMP"/>
    <property type="match status" value="1"/>
</dbReference>
<evidence type="ECO:0000256" key="4">
    <source>
        <dbReference type="ARBA" id="ARBA00012438"/>
    </source>
</evidence>
<dbReference type="GO" id="GO:0005886">
    <property type="term" value="C:plasma membrane"/>
    <property type="evidence" value="ECO:0007669"/>
    <property type="project" value="UniProtKB-SubCell"/>
</dbReference>
<gene>
    <name evidence="16" type="ORF">AVDCRST_MAG50-1451</name>
</gene>
<dbReference type="InterPro" id="IPR004358">
    <property type="entry name" value="Sig_transdc_His_kin-like_C"/>
</dbReference>
<organism evidence="16">
    <name type="scientific">uncultured Acidimicrobiales bacterium</name>
    <dbReference type="NCBI Taxonomy" id="310071"/>
    <lineage>
        <taxon>Bacteria</taxon>
        <taxon>Bacillati</taxon>
        <taxon>Actinomycetota</taxon>
        <taxon>Acidimicrobiia</taxon>
        <taxon>Acidimicrobiales</taxon>
        <taxon>environmental samples</taxon>
    </lineage>
</organism>
<dbReference type="InterPro" id="IPR005467">
    <property type="entry name" value="His_kinase_dom"/>
</dbReference>
<feature type="transmembrane region" description="Helical" evidence="13">
    <location>
        <begin position="13"/>
        <end position="36"/>
    </location>
</feature>
<feature type="domain" description="HAMP" evidence="15">
    <location>
        <begin position="188"/>
        <end position="241"/>
    </location>
</feature>
<dbReference type="InterPro" id="IPR003594">
    <property type="entry name" value="HATPase_dom"/>
</dbReference>
<accession>A0A6J4I0L6</accession>
<keyword evidence="11 13" id="KW-0472">Membrane</keyword>
<dbReference type="GO" id="GO:0000155">
    <property type="term" value="F:phosphorelay sensor kinase activity"/>
    <property type="evidence" value="ECO:0007669"/>
    <property type="project" value="InterPro"/>
</dbReference>
<evidence type="ECO:0000256" key="10">
    <source>
        <dbReference type="ARBA" id="ARBA00023012"/>
    </source>
</evidence>
<dbReference type="PROSITE" id="PS50109">
    <property type="entry name" value="HIS_KIN"/>
    <property type="match status" value="1"/>
</dbReference>
<keyword evidence="5" id="KW-0597">Phosphoprotein</keyword>
<dbReference type="GO" id="GO:0005509">
    <property type="term" value="F:calcium ion binding"/>
    <property type="evidence" value="ECO:0007669"/>
    <property type="project" value="UniProtKB-ARBA"/>
</dbReference>
<evidence type="ECO:0000256" key="6">
    <source>
        <dbReference type="ARBA" id="ARBA00022679"/>
    </source>
</evidence>
<evidence type="ECO:0000256" key="11">
    <source>
        <dbReference type="ARBA" id="ARBA00023136"/>
    </source>
</evidence>
<sequence length="496" mass="52519">MASFPAASLRTRLIAGLVALVTVGLLVANVATYSALQSFLLARVDEQLTAAVEPVALELQSSIGPRRGARPSGRALIPAGTYAVLVNDSGAVLAELPLRNDGPAPRLPGAIGAQEGESWHTVTAREGEERLRLLSTPVLLVGGADGALVLSVPLTDVEQTLRRLLAIEITVSLLVLALLTAAGLWVVRLGLRPLRRMEEAAGAIAAGDLGRRIEDADERTEVGRLGLALNAMLGHLEAAFSERTESERRLRRFIADASHELRTPLTSIRGYAELFRRGAADRPEDLANAMRRIEDEAKRMGVLVDDLLLLARLDQGRPLERRAVDLVRVAEDAVADAGATDPERRFLFEPQPPVLVEGDEARLRQVAANLVSNAMLHTPADTTVLVRVAQQGGTAVLEVADDGPGLQPEHAARIFERFYRGDGSRTRASGGTGLGLSIVAAIAEAHGGRATVTSSPGAGATFTVSLPAQTQQAEPQPRPQPPAPQPAGVASGRKDL</sequence>
<dbReference type="PROSITE" id="PS50885">
    <property type="entry name" value="HAMP"/>
    <property type="match status" value="1"/>
</dbReference>
<dbReference type="FunFam" id="1.10.287.130:FF:000001">
    <property type="entry name" value="Two-component sensor histidine kinase"/>
    <property type="match status" value="1"/>
</dbReference>
<feature type="domain" description="Histidine kinase" evidence="14">
    <location>
        <begin position="256"/>
        <end position="470"/>
    </location>
</feature>
<evidence type="ECO:0000256" key="2">
    <source>
        <dbReference type="ARBA" id="ARBA00001968"/>
    </source>
</evidence>
<feature type="transmembrane region" description="Helical" evidence="13">
    <location>
        <begin position="133"/>
        <end position="152"/>
    </location>
</feature>
<feature type="region of interest" description="Disordered" evidence="12">
    <location>
        <begin position="452"/>
        <end position="496"/>
    </location>
</feature>
<evidence type="ECO:0000256" key="7">
    <source>
        <dbReference type="ARBA" id="ARBA00022692"/>
    </source>
</evidence>
<keyword evidence="10" id="KW-0902">Two-component regulatory system</keyword>
<reference evidence="16" key="1">
    <citation type="submission" date="2020-02" db="EMBL/GenBank/DDBJ databases">
        <authorList>
            <person name="Meier V. D."/>
        </authorList>
    </citation>
    <scope>NUCLEOTIDE SEQUENCE</scope>
    <source>
        <strain evidence="16">AVDCRST_MAG50</strain>
    </source>
</reference>
<comment type="cofactor">
    <cofactor evidence="2">
        <name>a divalent metal cation</name>
        <dbReference type="ChEBI" id="CHEBI:60240"/>
    </cofactor>
</comment>
<dbReference type="FunFam" id="3.30.565.10:FF:000006">
    <property type="entry name" value="Sensor histidine kinase WalK"/>
    <property type="match status" value="1"/>
</dbReference>
<dbReference type="SMART" id="SM00304">
    <property type="entry name" value="HAMP"/>
    <property type="match status" value="1"/>
</dbReference>
<dbReference type="PANTHER" id="PTHR45436">
    <property type="entry name" value="SENSOR HISTIDINE KINASE YKOH"/>
    <property type="match status" value="1"/>
</dbReference>
<dbReference type="CDD" id="cd00082">
    <property type="entry name" value="HisKA"/>
    <property type="match status" value="1"/>
</dbReference>
<evidence type="ECO:0000256" key="5">
    <source>
        <dbReference type="ARBA" id="ARBA00022553"/>
    </source>
</evidence>
<comment type="subcellular location">
    <subcellularLocation>
        <location evidence="3">Cell membrane</location>
    </subcellularLocation>
</comment>
<name>A0A6J4I0L6_9ACTN</name>
<feature type="compositionally biased region" description="Pro residues" evidence="12">
    <location>
        <begin position="476"/>
        <end position="485"/>
    </location>
</feature>
<comment type="catalytic activity">
    <reaction evidence="1">
        <text>ATP + protein L-histidine = ADP + protein N-phospho-L-histidine.</text>
        <dbReference type="EC" id="2.7.13.3"/>
    </reaction>
</comment>
<dbReference type="Pfam" id="PF00512">
    <property type="entry name" value="HisKA"/>
    <property type="match status" value="1"/>
</dbReference>
<feature type="compositionally biased region" description="Polar residues" evidence="12">
    <location>
        <begin position="452"/>
        <end position="466"/>
    </location>
</feature>
<proteinExistence type="predicted"/>
<dbReference type="CDD" id="cd00075">
    <property type="entry name" value="HATPase"/>
    <property type="match status" value="1"/>
</dbReference>
<dbReference type="EMBL" id="CADCTF010000084">
    <property type="protein sequence ID" value="CAA9236989.1"/>
    <property type="molecule type" value="Genomic_DNA"/>
</dbReference>
<keyword evidence="7 13" id="KW-0812">Transmembrane</keyword>
<keyword evidence="8 16" id="KW-0418">Kinase</keyword>
<evidence type="ECO:0000256" key="9">
    <source>
        <dbReference type="ARBA" id="ARBA00022989"/>
    </source>
</evidence>
<evidence type="ECO:0000313" key="16">
    <source>
        <dbReference type="EMBL" id="CAA9236989.1"/>
    </source>
</evidence>
<evidence type="ECO:0000256" key="8">
    <source>
        <dbReference type="ARBA" id="ARBA00022777"/>
    </source>
</evidence>
<protein>
    <recommendedName>
        <fullName evidence="4">histidine kinase</fullName>
        <ecNumber evidence="4">2.7.13.3</ecNumber>
    </recommendedName>
</protein>
<dbReference type="SUPFAM" id="SSF47384">
    <property type="entry name" value="Homodimeric domain of signal transducing histidine kinase"/>
    <property type="match status" value="1"/>
</dbReference>